<dbReference type="STRING" id="269670.SAMN02982927_02550"/>
<dbReference type="OrthoDB" id="9784202at2"/>
<accession>A0A1I2U9X3</accession>
<evidence type="ECO:0000256" key="1">
    <source>
        <dbReference type="ARBA" id="ARBA00004651"/>
    </source>
</evidence>
<evidence type="ECO:0000313" key="7">
    <source>
        <dbReference type="EMBL" id="SFG71596.1"/>
    </source>
</evidence>
<protein>
    <submittedName>
        <fullName evidence="7">Threonine/homoserine/homoserine lactone efflux protein</fullName>
    </submittedName>
</protein>
<evidence type="ECO:0000256" key="3">
    <source>
        <dbReference type="ARBA" id="ARBA00022692"/>
    </source>
</evidence>
<feature type="transmembrane region" description="Helical" evidence="6">
    <location>
        <begin position="71"/>
        <end position="92"/>
    </location>
</feature>
<sequence length="210" mass="23050">MVDSITLISFSLVALGIVCAPGPNMMYLVSCSLTQGKKAGFISLLGVVTGFIVYVIATILGLDFIFNTVPLLYSAIKIAGIIYLLWMAWNAIKPGSESVFEPHDAPRYTLKKLYLNGLMTNLLNPKIAVLYISLLPQFEHPQNGPLALQIGVLGTTQIIISFSVNLLIVLFAGQVSKMLREKPVWKKIQKYFMATVLGLLALNLAFTKNK</sequence>
<keyword evidence="2" id="KW-1003">Cell membrane</keyword>
<reference evidence="8" key="1">
    <citation type="submission" date="2016-10" db="EMBL/GenBank/DDBJ databases">
        <authorList>
            <person name="Varghese N."/>
            <person name="Submissions S."/>
        </authorList>
    </citation>
    <scope>NUCLEOTIDE SEQUENCE [LARGE SCALE GENOMIC DNA]</scope>
    <source>
        <strain evidence="8">ATCC 700379</strain>
    </source>
</reference>
<dbReference type="Proteomes" id="UP000198752">
    <property type="component" value="Unassembled WGS sequence"/>
</dbReference>
<keyword evidence="4 6" id="KW-1133">Transmembrane helix</keyword>
<dbReference type="GO" id="GO:0005886">
    <property type="term" value="C:plasma membrane"/>
    <property type="evidence" value="ECO:0007669"/>
    <property type="project" value="UniProtKB-SubCell"/>
</dbReference>
<dbReference type="Pfam" id="PF01810">
    <property type="entry name" value="LysE"/>
    <property type="match status" value="1"/>
</dbReference>
<feature type="transmembrane region" description="Helical" evidence="6">
    <location>
        <begin position="146"/>
        <end position="171"/>
    </location>
</feature>
<dbReference type="InterPro" id="IPR001123">
    <property type="entry name" value="LeuE-type"/>
</dbReference>
<keyword evidence="8" id="KW-1185">Reference proteome</keyword>
<dbReference type="PANTHER" id="PTHR30086">
    <property type="entry name" value="ARGININE EXPORTER PROTEIN ARGO"/>
    <property type="match status" value="1"/>
</dbReference>
<comment type="subcellular location">
    <subcellularLocation>
        <location evidence="1">Cell membrane</location>
        <topology evidence="1">Multi-pass membrane protein</topology>
    </subcellularLocation>
</comment>
<gene>
    <name evidence="7" type="ORF">SAMN02982927_02550</name>
</gene>
<dbReference type="PIRSF" id="PIRSF006324">
    <property type="entry name" value="LeuE"/>
    <property type="match status" value="1"/>
</dbReference>
<organism evidence="7 8">
    <name type="scientific">Sporolactobacillus nakayamae</name>
    <dbReference type="NCBI Taxonomy" id="269670"/>
    <lineage>
        <taxon>Bacteria</taxon>
        <taxon>Bacillati</taxon>
        <taxon>Bacillota</taxon>
        <taxon>Bacilli</taxon>
        <taxon>Bacillales</taxon>
        <taxon>Sporolactobacillaceae</taxon>
        <taxon>Sporolactobacillus</taxon>
    </lineage>
</organism>
<feature type="transmembrane region" description="Helical" evidence="6">
    <location>
        <begin position="113"/>
        <end position="134"/>
    </location>
</feature>
<evidence type="ECO:0000256" key="4">
    <source>
        <dbReference type="ARBA" id="ARBA00022989"/>
    </source>
</evidence>
<feature type="transmembrane region" description="Helical" evidence="6">
    <location>
        <begin position="6"/>
        <end position="29"/>
    </location>
</feature>
<dbReference type="AlphaFoldDB" id="A0A1I2U9X3"/>
<evidence type="ECO:0000256" key="5">
    <source>
        <dbReference type="ARBA" id="ARBA00023136"/>
    </source>
</evidence>
<keyword evidence="5 6" id="KW-0472">Membrane</keyword>
<dbReference type="EMBL" id="FOOY01000018">
    <property type="protein sequence ID" value="SFG71596.1"/>
    <property type="molecule type" value="Genomic_DNA"/>
</dbReference>
<dbReference type="GO" id="GO:0015171">
    <property type="term" value="F:amino acid transmembrane transporter activity"/>
    <property type="evidence" value="ECO:0007669"/>
    <property type="project" value="TreeGrafter"/>
</dbReference>
<keyword evidence="3 6" id="KW-0812">Transmembrane</keyword>
<proteinExistence type="predicted"/>
<dbReference type="PANTHER" id="PTHR30086:SF20">
    <property type="entry name" value="ARGININE EXPORTER PROTEIN ARGO-RELATED"/>
    <property type="match status" value="1"/>
</dbReference>
<evidence type="ECO:0000313" key="8">
    <source>
        <dbReference type="Proteomes" id="UP000198752"/>
    </source>
</evidence>
<feature type="transmembrane region" description="Helical" evidence="6">
    <location>
        <begin position="41"/>
        <end position="65"/>
    </location>
</feature>
<dbReference type="RefSeq" id="WP_093673526.1">
    <property type="nucleotide sequence ID" value="NZ_FOOY01000018.1"/>
</dbReference>
<evidence type="ECO:0000256" key="6">
    <source>
        <dbReference type="SAM" id="Phobius"/>
    </source>
</evidence>
<evidence type="ECO:0000256" key="2">
    <source>
        <dbReference type="ARBA" id="ARBA00022475"/>
    </source>
</evidence>
<name>A0A1I2U9X3_9BACL</name>